<keyword evidence="2" id="KW-1185">Reference proteome</keyword>
<protein>
    <submittedName>
        <fullName evidence="1">Uncharacterized protein</fullName>
    </submittedName>
</protein>
<name>A0A4Y2X744_ARAVE</name>
<dbReference type="Proteomes" id="UP000499080">
    <property type="component" value="Unassembled WGS sequence"/>
</dbReference>
<dbReference type="EMBL" id="BGPR01071986">
    <property type="protein sequence ID" value="GBO45019.1"/>
    <property type="molecule type" value="Genomic_DNA"/>
</dbReference>
<dbReference type="AlphaFoldDB" id="A0A4Y2X744"/>
<comment type="caution">
    <text evidence="1">The sequence shown here is derived from an EMBL/GenBank/DDBJ whole genome shotgun (WGS) entry which is preliminary data.</text>
</comment>
<evidence type="ECO:0000313" key="2">
    <source>
        <dbReference type="Proteomes" id="UP000499080"/>
    </source>
</evidence>
<evidence type="ECO:0000313" key="1">
    <source>
        <dbReference type="EMBL" id="GBO45019.1"/>
    </source>
</evidence>
<proteinExistence type="predicted"/>
<organism evidence="1 2">
    <name type="scientific">Araneus ventricosus</name>
    <name type="common">Orbweaver spider</name>
    <name type="synonym">Epeira ventricosa</name>
    <dbReference type="NCBI Taxonomy" id="182803"/>
    <lineage>
        <taxon>Eukaryota</taxon>
        <taxon>Metazoa</taxon>
        <taxon>Ecdysozoa</taxon>
        <taxon>Arthropoda</taxon>
        <taxon>Chelicerata</taxon>
        <taxon>Arachnida</taxon>
        <taxon>Araneae</taxon>
        <taxon>Araneomorphae</taxon>
        <taxon>Entelegynae</taxon>
        <taxon>Araneoidea</taxon>
        <taxon>Araneidae</taxon>
        <taxon>Araneus</taxon>
    </lineage>
</organism>
<accession>A0A4Y2X744</accession>
<sequence>MDGSASIRNNQMGSRMDKFIPSSPHFGWEGREMLRLDINSLNSHQHTIPGDVLVDETCTVQNTILVGSGIINSTEMGTPRFASAAALRFDQSLIIKENPCVLCNWSLYRADH</sequence>
<reference evidence="1 2" key="1">
    <citation type="journal article" date="2019" name="Sci. Rep.">
        <title>Orb-weaving spider Araneus ventricosus genome elucidates the spidroin gene catalogue.</title>
        <authorList>
            <person name="Kono N."/>
            <person name="Nakamura H."/>
            <person name="Ohtoshi R."/>
            <person name="Moran D.A.P."/>
            <person name="Shinohara A."/>
            <person name="Yoshida Y."/>
            <person name="Fujiwara M."/>
            <person name="Mori M."/>
            <person name="Tomita M."/>
            <person name="Arakawa K."/>
        </authorList>
    </citation>
    <scope>NUCLEOTIDE SEQUENCE [LARGE SCALE GENOMIC DNA]</scope>
</reference>
<gene>
    <name evidence="1" type="ORF">AVEN_129471_1</name>
</gene>